<feature type="transmembrane region" description="Helical" evidence="11">
    <location>
        <begin position="12"/>
        <end position="31"/>
    </location>
</feature>
<dbReference type="InterPro" id="IPR004358">
    <property type="entry name" value="Sig_transdc_His_kin-like_C"/>
</dbReference>
<feature type="transmembrane region" description="Helical" evidence="11">
    <location>
        <begin position="157"/>
        <end position="177"/>
    </location>
</feature>
<evidence type="ECO:0000256" key="10">
    <source>
        <dbReference type="ARBA" id="ARBA00023136"/>
    </source>
</evidence>
<evidence type="ECO:0000256" key="4">
    <source>
        <dbReference type="ARBA" id="ARBA00022553"/>
    </source>
</evidence>
<feature type="domain" description="Histidine kinase" evidence="12">
    <location>
        <begin position="240"/>
        <end position="456"/>
    </location>
</feature>
<dbReference type="Pfam" id="PF02518">
    <property type="entry name" value="HATPase_c"/>
    <property type="match status" value="1"/>
</dbReference>
<keyword evidence="7 14" id="KW-0418">Kinase</keyword>
<dbReference type="CDD" id="cd06225">
    <property type="entry name" value="HAMP"/>
    <property type="match status" value="1"/>
</dbReference>
<evidence type="ECO:0000256" key="7">
    <source>
        <dbReference type="ARBA" id="ARBA00022777"/>
    </source>
</evidence>
<dbReference type="InterPro" id="IPR005467">
    <property type="entry name" value="His_kinase_dom"/>
</dbReference>
<evidence type="ECO:0000259" key="13">
    <source>
        <dbReference type="PROSITE" id="PS50885"/>
    </source>
</evidence>
<feature type="domain" description="HAMP" evidence="13">
    <location>
        <begin position="179"/>
        <end position="232"/>
    </location>
</feature>
<evidence type="ECO:0000256" key="8">
    <source>
        <dbReference type="ARBA" id="ARBA00022989"/>
    </source>
</evidence>
<dbReference type="eggNOG" id="COG2205">
    <property type="taxonomic scope" value="Bacteria"/>
</dbReference>
<accession>M7N9F4</accession>
<evidence type="ECO:0000256" key="11">
    <source>
        <dbReference type="SAM" id="Phobius"/>
    </source>
</evidence>
<dbReference type="SMART" id="SM00387">
    <property type="entry name" value="HATPase_c"/>
    <property type="match status" value="1"/>
</dbReference>
<dbReference type="GO" id="GO:0000155">
    <property type="term" value="F:phosphorelay sensor kinase activity"/>
    <property type="evidence" value="ECO:0007669"/>
    <property type="project" value="InterPro"/>
</dbReference>
<proteinExistence type="predicted"/>
<dbReference type="STRING" id="1279009.ADICEAN_00949"/>
<dbReference type="SMART" id="SM00304">
    <property type="entry name" value="HAMP"/>
    <property type="match status" value="1"/>
</dbReference>
<dbReference type="SUPFAM" id="SSF47384">
    <property type="entry name" value="Homodimeric domain of signal transducing histidine kinase"/>
    <property type="match status" value="1"/>
</dbReference>
<sequence length="456" mass="51479">MTIRTRLTWQFTIIVTAIVLLFSVFIYVFYAEFRREEYYSRLEKKALTTARLLIEVKEIDMNLLRIIDNNALNALHNERIMIFNLSNDLIYASTDDLDPLPVSPELLDRIRREKNLEWIHNTNETLGLTYDEGDTHYVVIASAFDIYGRRKLVNLRFILLAGSLVSIVIAFLAGRLFSGQALRPITNINREVSQISGDNLDTRVNTGNGQDEIAQLATNFNKMLDRIAAAFSLQKNFVHNASHELRTPLASIISQIQVSLSKERKEDEYKFLLQSVLEDAQNLTRLSNGLLELAQAEADTMRTRMNPVRIDEVLFSAQREALRSDSNRSIELTFSELPENEEALTVLGHERMLLTLFQNLLDNACKFSDDHKAAVSIAFANGFVKVAVSDNGIGISEEEVGRIFVPFFRSEPARQFKGHGLGLSICKKIAELHGGSIQVQSTLGKGSTFQVSLPHN</sequence>
<dbReference type="InterPro" id="IPR003660">
    <property type="entry name" value="HAMP_dom"/>
</dbReference>
<evidence type="ECO:0000256" key="9">
    <source>
        <dbReference type="ARBA" id="ARBA00023012"/>
    </source>
</evidence>
<dbReference type="InterPro" id="IPR050428">
    <property type="entry name" value="TCS_sensor_his_kinase"/>
</dbReference>
<dbReference type="InterPro" id="IPR003661">
    <property type="entry name" value="HisK_dim/P_dom"/>
</dbReference>
<dbReference type="EMBL" id="AODQ01000015">
    <property type="protein sequence ID" value="EMR03892.1"/>
    <property type="molecule type" value="Genomic_DNA"/>
</dbReference>
<name>M7N9F4_9BACT</name>
<keyword evidence="6 11" id="KW-0812">Transmembrane</keyword>
<gene>
    <name evidence="14" type="primary">cusS</name>
    <name evidence="14" type="ORF">ADICEAN_00949</name>
</gene>
<evidence type="ECO:0000256" key="1">
    <source>
        <dbReference type="ARBA" id="ARBA00000085"/>
    </source>
</evidence>
<dbReference type="OrthoDB" id="594725at2"/>
<dbReference type="GO" id="GO:0005886">
    <property type="term" value="C:plasma membrane"/>
    <property type="evidence" value="ECO:0007669"/>
    <property type="project" value="TreeGrafter"/>
</dbReference>
<dbReference type="RefSeq" id="WP_009194351.1">
    <property type="nucleotide sequence ID" value="NZ_AODQ01000015.1"/>
</dbReference>
<comment type="catalytic activity">
    <reaction evidence="1">
        <text>ATP + protein L-histidine = ADP + protein N-phospho-L-histidine.</text>
        <dbReference type="EC" id="2.7.13.3"/>
    </reaction>
</comment>
<dbReference type="SMART" id="SM00388">
    <property type="entry name" value="HisKA"/>
    <property type="match status" value="1"/>
</dbReference>
<dbReference type="InterPro" id="IPR003594">
    <property type="entry name" value="HATPase_dom"/>
</dbReference>
<dbReference type="InterPro" id="IPR036890">
    <property type="entry name" value="HATPase_C_sf"/>
</dbReference>
<dbReference type="Gene3D" id="6.10.340.10">
    <property type="match status" value="1"/>
</dbReference>
<keyword evidence="9" id="KW-0902">Two-component regulatory system</keyword>
<comment type="subcellular location">
    <subcellularLocation>
        <location evidence="2">Membrane</location>
    </subcellularLocation>
</comment>
<keyword evidence="8 11" id="KW-1133">Transmembrane helix</keyword>
<reference evidence="14 15" key="1">
    <citation type="journal article" date="2013" name="Genome Announc.">
        <title>Draft Genome Sequence of Cesiribacter andamanensis Strain AMV16T, Isolated from a Soil Sample from a Mud Volcano in the Andaman Islands, India.</title>
        <authorList>
            <person name="Shivaji S."/>
            <person name="Ara S."/>
            <person name="Begum Z."/>
            <person name="Srinivas T.N."/>
            <person name="Singh A."/>
            <person name="Kumar Pinnaka A."/>
        </authorList>
    </citation>
    <scope>NUCLEOTIDE SEQUENCE [LARGE SCALE GENOMIC DNA]</scope>
    <source>
        <strain evidence="14 15">AMV16</strain>
    </source>
</reference>
<comment type="caution">
    <text evidence="14">The sequence shown here is derived from an EMBL/GenBank/DDBJ whole genome shotgun (WGS) entry which is preliminary data.</text>
</comment>
<evidence type="ECO:0000256" key="2">
    <source>
        <dbReference type="ARBA" id="ARBA00004370"/>
    </source>
</evidence>
<dbReference type="PANTHER" id="PTHR45436">
    <property type="entry name" value="SENSOR HISTIDINE KINASE YKOH"/>
    <property type="match status" value="1"/>
</dbReference>
<keyword evidence="5 14" id="KW-0808">Transferase</keyword>
<dbReference type="Pfam" id="PF00512">
    <property type="entry name" value="HisKA"/>
    <property type="match status" value="1"/>
</dbReference>
<keyword evidence="10 11" id="KW-0472">Membrane</keyword>
<dbReference type="Proteomes" id="UP000011910">
    <property type="component" value="Unassembled WGS sequence"/>
</dbReference>
<dbReference type="InterPro" id="IPR036097">
    <property type="entry name" value="HisK_dim/P_sf"/>
</dbReference>
<dbReference type="PROSITE" id="PS50885">
    <property type="entry name" value="HAMP"/>
    <property type="match status" value="1"/>
</dbReference>
<evidence type="ECO:0000256" key="6">
    <source>
        <dbReference type="ARBA" id="ARBA00022692"/>
    </source>
</evidence>
<evidence type="ECO:0000256" key="5">
    <source>
        <dbReference type="ARBA" id="ARBA00022679"/>
    </source>
</evidence>
<evidence type="ECO:0000256" key="3">
    <source>
        <dbReference type="ARBA" id="ARBA00012438"/>
    </source>
</evidence>
<evidence type="ECO:0000259" key="12">
    <source>
        <dbReference type="PROSITE" id="PS50109"/>
    </source>
</evidence>
<dbReference type="Gene3D" id="3.30.565.10">
    <property type="entry name" value="Histidine kinase-like ATPase, C-terminal domain"/>
    <property type="match status" value="1"/>
</dbReference>
<dbReference type="EC" id="2.7.13.3" evidence="3"/>
<keyword evidence="15" id="KW-1185">Reference proteome</keyword>
<dbReference type="PANTHER" id="PTHR45436:SF5">
    <property type="entry name" value="SENSOR HISTIDINE KINASE TRCS"/>
    <property type="match status" value="1"/>
</dbReference>
<dbReference type="SUPFAM" id="SSF158472">
    <property type="entry name" value="HAMP domain-like"/>
    <property type="match status" value="1"/>
</dbReference>
<evidence type="ECO:0000313" key="15">
    <source>
        <dbReference type="Proteomes" id="UP000011910"/>
    </source>
</evidence>
<dbReference type="PRINTS" id="PR00344">
    <property type="entry name" value="BCTRLSENSOR"/>
</dbReference>
<organism evidence="14 15">
    <name type="scientific">Cesiribacter andamanensis AMV16</name>
    <dbReference type="NCBI Taxonomy" id="1279009"/>
    <lineage>
        <taxon>Bacteria</taxon>
        <taxon>Pseudomonadati</taxon>
        <taxon>Bacteroidota</taxon>
        <taxon>Cytophagia</taxon>
        <taxon>Cytophagales</taxon>
        <taxon>Cesiribacteraceae</taxon>
        <taxon>Cesiribacter</taxon>
    </lineage>
</organism>
<dbReference type="CDD" id="cd00075">
    <property type="entry name" value="HATPase"/>
    <property type="match status" value="1"/>
</dbReference>
<dbReference type="Gene3D" id="1.10.287.130">
    <property type="match status" value="1"/>
</dbReference>
<protein>
    <recommendedName>
        <fullName evidence="3">histidine kinase</fullName>
        <ecNumber evidence="3">2.7.13.3</ecNumber>
    </recommendedName>
</protein>
<dbReference type="PROSITE" id="PS50109">
    <property type="entry name" value="HIS_KIN"/>
    <property type="match status" value="1"/>
</dbReference>
<keyword evidence="4" id="KW-0597">Phosphoprotein</keyword>
<dbReference type="AlphaFoldDB" id="M7N9F4"/>
<dbReference type="CDD" id="cd00082">
    <property type="entry name" value="HisKA"/>
    <property type="match status" value="1"/>
</dbReference>
<dbReference type="Pfam" id="PF00672">
    <property type="entry name" value="HAMP"/>
    <property type="match status" value="1"/>
</dbReference>
<evidence type="ECO:0000313" key="14">
    <source>
        <dbReference type="EMBL" id="EMR03892.1"/>
    </source>
</evidence>
<dbReference type="SUPFAM" id="SSF55874">
    <property type="entry name" value="ATPase domain of HSP90 chaperone/DNA topoisomerase II/histidine kinase"/>
    <property type="match status" value="1"/>
</dbReference>